<protein>
    <submittedName>
        <fullName evidence="2">Uncharacterized protein</fullName>
    </submittedName>
</protein>
<dbReference type="AlphaFoldDB" id="A0A834G9Y4"/>
<reference evidence="2" key="1">
    <citation type="submission" date="2019-11" db="EMBL/GenBank/DDBJ databases">
        <authorList>
            <person name="Liu Y."/>
            <person name="Hou J."/>
            <person name="Li T.-Q."/>
            <person name="Guan C.-H."/>
            <person name="Wu X."/>
            <person name="Wu H.-Z."/>
            <person name="Ling F."/>
            <person name="Zhang R."/>
            <person name="Shi X.-G."/>
            <person name="Ren J.-P."/>
            <person name="Chen E.-F."/>
            <person name="Sun J.-M."/>
        </authorList>
    </citation>
    <scope>NUCLEOTIDE SEQUENCE</scope>
    <source>
        <strain evidence="2">Adult_tree_wgs_1</strain>
        <tissue evidence="2">Leaves</tissue>
    </source>
</reference>
<gene>
    <name evidence="2" type="ORF">RHSIM_Rhsim10G0184500</name>
</gene>
<evidence type="ECO:0000313" key="3">
    <source>
        <dbReference type="Proteomes" id="UP000626092"/>
    </source>
</evidence>
<name>A0A834G9Y4_RHOSS</name>
<feature type="region of interest" description="Disordered" evidence="1">
    <location>
        <begin position="1"/>
        <end position="22"/>
    </location>
</feature>
<dbReference type="SUPFAM" id="SSF75011">
    <property type="entry name" value="3-carboxy-cis,cis-mucoante lactonizing enzyme"/>
    <property type="match status" value="1"/>
</dbReference>
<dbReference type="EMBL" id="WJXA01000010">
    <property type="protein sequence ID" value="KAF7129230.1"/>
    <property type="molecule type" value="Genomic_DNA"/>
</dbReference>
<proteinExistence type="predicted"/>
<dbReference type="OrthoDB" id="591557at2759"/>
<keyword evidence="3" id="KW-1185">Reference proteome</keyword>
<organism evidence="2 3">
    <name type="scientific">Rhododendron simsii</name>
    <name type="common">Sims's rhododendron</name>
    <dbReference type="NCBI Taxonomy" id="118357"/>
    <lineage>
        <taxon>Eukaryota</taxon>
        <taxon>Viridiplantae</taxon>
        <taxon>Streptophyta</taxon>
        <taxon>Embryophyta</taxon>
        <taxon>Tracheophyta</taxon>
        <taxon>Spermatophyta</taxon>
        <taxon>Magnoliopsida</taxon>
        <taxon>eudicotyledons</taxon>
        <taxon>Gunneridae</taxon>
        <taxon>Pentapetalae</taxon>
        <taxon>asterids</taxon>
        <taxon>Ericales</taxon>
        <taxon>Ericaceae</taxon>
        <taxon>Ericoideae</taxon>
        <taxon>Rhodoreae</taxon>
        <taxon>Rhododendron</taxon>
    </lineage>
</organism>
<accession>A0A834G9Y4</accession>
<comment type="caution">
    <text evidence="2">The sequence shown here is derived from an EMBL/GenBank/DDBJ whole genome shotgun (WGS) entry which is preliminary data.</text>
</comment>
<evidence type="ECO:0000256" key="1">
    <source>
        <dbReference type="SAM" id="MobiDB-lite"/>
    </source>
</evidence>
<evidence type="ECO:0000313" key="2">
    <source>
        <dbReference type="EMBL" id="KAF7129230.1"/>
    </source>
</evidence>
<dbReference type="Proteomes" id="UP000626092">
    <property type="component" value="Unassembled WGS sequence"/>
</dbReference>
<feature type="compositionally biased region" description="Basic residues" evidence="1">
    <location>
        <begin position="1"/>
        <end position="15"/>
    </location>
</feature>
<sequence length="330" mass="37433">MALSHLRPRFARNHAHQNPSPLPSGRYFYTTLYTTRNRSLPLNDQITRVSVRDRDHPRTTLPDFSFLGDHSGSETTVDHSSNGLTFSDSNASQLDVYSSESGSWKSPPILAPKVHEHSFVHGAVWNGELILMSCGRDLEFDCAKHDHLYIRFDINAEKLTTARVPYLDKANENDLAVVVYDRDKVIQYNIECKTWKVLCDLSGGDFFARVCPLYEGVQSVKENNVQHCAADFQCQCSPSARECPLTLEPEAFKLLKNNLGPVIRQQLMELREKTRTVESAIEMADPTINMLKLLRESNSEFNAVRENMLNGAQQLRDASDKLGNEMHNVY</sequence>